<dbReference type="InterPro" id="IPR045595">
    <property type="entry name" value="SufBD_N"/>
</dbReference>
<dbReference type="EMBL" id="UINC01025650">
    <property type="protein sequence ID" value="SVB01613.1"/>
    <property type="molecule type" value="Genomic_DNA"/>
</dbReference>
<dbReference type="InterPro" id="IPR037284">
    <property type="entry name" value="SUF_FeS_clus_asmbl_SufBD_sf"/>
</dbReference>
<dbReference type="PANTHER" id="PTHR43575:SF1">
    <property type="entry name" value="PROTEIN ABCI7, CHLOROPLASTIC"/>
    <property type="match status" value="1"/>
</dbReference>
<dbReference type="InterPro" id="IPR055346">
    <property type="entry name" value="Fe-S_cluster_assembly_SufBD"/>
</dbReference>
<reference evidence="3" key="1">
    <citation type="submission" date="2018-05" db="EMBL/GenBank/DDBJ databases">
        <authorList>
            <person name="Lanie J.A."/>
            <person name="Ng W.-L."/>
            <person name="Kazmierczak K.M."/>
            <person name="Andrzejewski T.M."/>
            <person name="Davidsen T.M."/>
            <person name="Wayne K.J."/>
            <person name="Tettelin H."/>
            <person name="Glass J.I."/>
            <person name="Rusch D."/>
            <person name="Podicherti R."/>
            <person name="Tsui H.-C.T."/>
            <person name="Winkler M.E."/>
        </authorList>
    </citation>
    <scope>NUCLEOTIDE SEQUENCE</scope>
</reference>
<gene>
    <name evidence="3" type="ORF">METZ01_LOCUS154467</name>
</gene>
<proteinExistence type="predicted"/>
<evidence type="ECO:0008006" key="4">
    <source>
        <dbReference type="Google" id="ProtNLM"/>
    </source>
</evidence>
<dbReference type="NCBIfam" id="TIGR01981">
    <property type="entry name" value="sufD"/>
    <property type="match status" value="1"/>
</dbReference>
<dbReference type="Pfam" id="PF19295">
    <property type="entry name" value="SufBD_N"/>
    <property type="match status" value="1"/>
</dbReference>
<dbReference type="InterPro" id="IPR000825">
    <property type="entry name" value="SUF_FeS_clus_asmbl_SufBD_core"/>
</dbReference>
<dbReference type="GO" id="GO:0016226">
    <property type="term" value="P:iron-sulfur cluster assembly"/>
    <property type="evidence" value="ECO:0007669"/>
    <property type="project" value="InterPro"/>
</dbReference>
<dbReference type="PANTHER" id="PTHR43575">
    <property type="entry name" value="PROTEIN ABCI7, CHLOROPLASTIC"/>
    <property type="match status" value="1"/>
</dbReference>
<organism evidence="3">
    <name type="scientific">marine metagenome</name>
    <dbReference type="NCBI Taxonomy" id="408172"/>
    <lineage>
        <taxon>unclassified sequences</taxon>
        <taxon>metagenomes</taxon>
        <taxon>ecological metagenomes</taxon>
    </lineage>
</organism>
<dbReference type="InterPro" id="IPR011542">
    <property type="entry name" value="SUF_FeS_clus_asmbl_SufD"/>
</dbReference>
<feature type="domain" description="SUF system FeS cluster assembly SufBD core" evidence="1">
    <location>
        <begin position="158"/>
        <end position="385"/>
    </location>
</feature>
<feature type="domain" description="SUF system FeS cluster assembly SufBD N-terminal" evidence="2">
    <location>
        <begin position="12"/>
        <end position="148"/>
    </location>
</feature>
<protein>
    <recommendedName>
        <fullName evidence="4">Fe-S cluster assembly protein SufD</fullName>
    </recommendedName>
</protein>
<sequence length="415" mass="46472">VTVTKTIPYRSTFLAQEAADAWKYFQEAGYPDSKNENWRFSNPTPWLNLNGERISSDNDFEEELSSYIIPNSIPIIITNEKLVVPQSLPEGIQVINIDAASKGKMSKDSFMDVADYHTSSFVAENTALFQNYIFIHIAEDIKPEHPIHLIHLVKAESGCRLFPRIHVNIASGAEIEIWKTEIGLDNASHFINLVTEVVICENAHLKWTNSQEMNHNTGYISSFNISLKKDASAKYNSFEFGGGFVRNDIHTHFDAPNGDCEINSLFIPNGKQHIDISTMVHHKNPLCSSRQLVKGILGGNSTAVFRGLANVYKEAGKTDAQQNNKNLILSPSARVNSIPQLEIYEDDVKCSHGSTTGQIEEEALFYLQSRGINRTDAMGLMVRGFANEVVDKVENQDMNGYIQNSLIQKMEGMIQ</sequence>
<dbReference type="SUPFAM" id="SSF101960">
    <property type="entry name" value="Stabilizer of iron transporter SufD"/>
    <property type="match status" value="1"/>
</dbReference>
<evidence type="ECO:0000259" key="1">
    <source>
        <dbReference type="Pfam" id="PF01458"/>
    </source>
</evidence>
<accession>A0A382AKT1</accession>
<dbReference type="AlphaFoldDB" id="A0A382AKT1"/>
<feature type="non-terminal residue" evidence="3">
    <location>
        <position position="1"/>
    </location>
</feature>
<evidence type="ECO:0000259" key="2">
    <source>
        <dbReference type="Pfam" id="PF19295"/>
    </source>
</evidence>
<evidence type="ECO:0000313" key="3">
    <source>
        <dbReference type="EMBL" id="SVB01613.1"/>
    </source>
</evidence>
<dbReference type="Pfam" id="PF01458">
    <property type="entry name" value="SUFBD_core"/>
    <property type="match status" value="1"/>
</dbReference>
<name>A0A382AKT1_9ZZZZ</name>